<accession>A0ABN7W3X9</accession>
<proteinExistence type="predicted"/>
<name>A0ABN7W3X9_GIGMA</name>
<protein>
    <submittedName>
        <fullName evidence="2">27178_t:CDS:1</fullName>
    </submittedName>
</protein>
<reference evidence="2 3" key="1">
    <citation type="submission" date="2021-06" db="EMBL/GenBank/DDBJ databases">
        <authorList>
            <person name="Kallberg Y."/>
            <person name="Tangrot J."/>
            <person name="Rosling A."/>
        </authorList>
    </citation>
    <scope>NUCLEOTIDE SEQUENCE [LARGE SCALE GENOMIC DNA]</scope>
    <source>
        <strain evidence="2 3">120-4 pot B 10/14</strain>
    </source>
</reference>
<gene>
    <name evidence="2" type="ORF">GMARGA_LOCUS26091</name>
</gene>
<feature type="coiled-coil region" evidence="1">
    <location>
        <begin position="112"/>
        <end position="176"/>
    </location>
</feature>
<dbReference type="EMBL" id="CAJVQB010029791">
    <property type="protein sequence ID" value="CAG8814615.1"/>
    <property type="molecule type" value="Genomic_DNA"/>
</dbReference>
<keyword evidence="3" id="KW-1185">Reference proteome</keyword>
<evidence type="ECO:0000313" key="2">
    <source>
        <dbReference type="EMBL" id="CAG8814615.1"/>
    </source>
</evidence>
<feature type="non-terminal residue" evidence="2">
    <location>
        <position position="1"/>
    </location>
</feature>
<evidence type="ECO:0000256" key="1">
    <source>
        <dbReference type="SAM" id="Coils"/>
    </source>
</evidence>
<comment type="caution">
    <text evidence="2">The sequence shown here is derived from an EMBL/GenBank/DDBJ whole genome shotgun (WGS) entry which is preliminary data.</text>
</comment>
<sequence length="181" mass="21447">NSINCKVLDLMTPSRRKHCDGVKCWTTQSQINYTWCAMEIRNDIMQVNKKTEIEWLKKSLIDQHTEPINCVNGLKTLLSNDLITSDIVISFEKKKRIITKYKEEIAKNNYIIRQLNVQNENLKKDALKLRKENKTLKEENNVFKKEVANDYYLNQYEIAQNEIIELIQELEKLVKLDNKLE</sequence>
<organism evidence="2 3">
    <name type="scientific">Gigaspora margarita</name>
    <dbReference type="NCBI Taxonomy" id="4874"/>
    <lineage>
        <taxon>Eukaryota</taxon>
        <taxon>Fungi</taxon>
        <taxon>Fungi incertae sedis</taxon>
        <taxon>Mucoromycota</taxon>
        <taxon>Glomeromycotina</taxon>
        <taxon>Glomeromycetes</taxon>
        <taxon>Diversisporales</taxon>
        <taxon>Gigasporaceae</taxon>
        <taxon>Gigaspora</taxon>
    </lineage>
</organism>
<keyword evidence="1" id="KW-0175">Coiled coil</keyword>
<evidence type="ECO:0000313" key="3">
    <source>
        <dbReference type="Proteomes" id="UP000789901"/>
    </source>
</evidence>
<dbReference type="Proteomes" id="UP000789901">
    <property type="component" value="Unassembled WGS sequence"/>
</dbReference>